<dbReference type="PANTHER" id="PTHR11584:SF369">
    <property type="entry name" value="MITOGEN-ACTIVATED PROTEIN KINASE KINASE KINASE 19-RELATED"/>
    <property type="match status" value="1"/>
</dbReference>
<evidence type="ECO:0000259" key="11">
    <source>
        <dbReference type="PROSITE" id="PS50011"/>
    </source>
</evidence>
<dbReference type="InterPro" id="IPR011009">
    <property type="entry name" value="Kinase-like_dom_sf"/>
</dbReference>
<evidence type="ECO:0000256" key="2">
    <source>
        <dbReference type="ARBA" id="ARBA00006529"/>
    </source>
</evidence>
<dbReference type="Pfam" id="PF00069">
    <property type="entry name" value="Pkinase"/>
    <property type="match status" value="1"/>
</dbReference>
<dbReference type="SUPFAM" id="SSF49879">
    <property type="entry name" value="SMAD/FHA domain"/>
    <property type="match status" value="1"/>
</dbReference>
<comment type="similarity">
    <text evidence="2">Belongs to the protein kinase superfamily. STE Ser/Thr protein kinase family. MAP kinase kinase kinase subfamily.</text>
</comment>
<evidence type="ECO:0000259" key="10">
    <source>
        <dbReference type="PROSITE" id="PS50006"/>
    </source>
</evidence>
<keyword evidence="5 8" id="KW-0547">Nucleotide-binding</keyword>
<evidence type="ECO:0000313" key="13">
    <source>
        <dbReference type="Proteomes" id="UP000593566"/>
    </source>
</evidence>
<dbReference type="AlphaFoldDB" id="A0A8H6FFM9"/>
<evidence type="ECO:0000256" key="1">
    <source>
        <dbReference type="ARBA" id="ARBA00005575"/>
    </source>
</evidence>
<dbReference type="Proteomes" id="UP000593566">
    <property type="component" value="Unassembled WGS sequence"/>
</dbReference>
<dbReference type="PROSITE" id="PS50006">
    <property type="entry name" value="FHA_DOMAIN"/>
    <property type="match status" value="1"/>
</dbReference>
<dbReference type="InterPro" id="IPR008984">
    <property type="entry name" value="SMAD_FHA_dom_sf"/>
</dbReference>
<keyword evidence="7 8" id="KW-0067">ATP-binding</keyword>
<dbReference type="GO" id="GO:0005524">
    <property type="term" value="F:ATP binding"/>
    <property type="evidence" value="ECO:0007669"/>
    <property type="project" value="UniProtKB-UniRule"/>
</dbReference>
<accession>A0A8H6FFM9</accession>
<comment type="caution">
    <text evidence="12">The sequence shown here is derived from an EMBL/GenBank/DDBJ whole genome shotgun (WGS) entry which is preliminary data.</text>
</comment>
<organism evidence="12 13">
    <name type="scientific">Letharia lupina</name>
    <dbReference type="NCBI Taxonomy" id="560253"/>
    <lineage>
        <taxon>Eukaryota</taxon>
        <taxon>Fungi</taxon>
        <taxon>Dikarya</taxon>
        <taxon>Ascomycota</taxon>
        <taxon>Pezizomycotina</taxon>
        <taxon>Lecanoromycetes</taxon>
        <taxon>OSLEUM clade</taxon>
        <taxon>Lecanoromycetidae</taxon>
        <taxon>Lecanorales</taxon>
        <taxon>Lecanorineae</taxon>
        <taxon>Parmeliaceae</taxon>
        <taxon>Letharia</taxon>
    </lineage>
</organism>
<dbReference type="Gene3D" id="2.60.200.20">
    <property type="match status" value="1"/>
</dbReference>
<dbReference type="SUPFAM" id="SSF56112">
    <property type="entry name" value="Protein kinase-like (PK-like)"/>
    <property type="match status" value="1"/>
</dbReference>
<dbReference type="PROSITE" id="PS00108">
    <property type="entry name" value="PROTEIN_KINASE_ST"/>
    <property type="match status" value="1"/>
</dbReference>
<dbReference type="SMART" id="SM00220">
    <property type="entry name" value="S_TKc"/>
    <property type="match status" value="1"/>
</dbReference>
<evidence type="ECO:0000256" key="3">
    <source>
        <dbReference type="ARBA" id="ARBA00022527"/>
    </source>
</evidence>
<dbReference type="GeneID" id="59337359"/>
<dbReference type="RefSeq" id="XP_037154652.1">
    <property type="nucleotide sequence ID" value="XM_037299826.1"/>
</dbReference>
<keyword evidence="3" id="KW-0723">Serine/threonine-protein kinase</keyword>
<feature type="binding site" evidence="8">
    <location>
        <position position="228"/>
    </location>
    <ligand>
        <name>ATP</name>
        <dbReference type="ChEBI" id="CHEBI:30616"/>
    </ligand>
</feature>
<dbReference type="InterPro" id="IPR008271">
    <property type="entry name" value="Ser/Thr_kinase_AS"/>
</dbReference>
<dbReference type="EMBL" id="JACCJB010000006">
    <property type="protein sequence ID" value="KAF6226099.1"/>
    <property type="molecule type" value="Genomic_DNA"/>
</dbReference>
<evidence type="ECO:0000256" key="5">
    <source>
        <dbReference type="ARBA" id="ARBA00022741"/>
    </source>
</evidence>
<dbReference type="InterPro" id="IPR000253">
    <property type="entry name" value="FHA_dom"/>
</dbReference>
<dbReference type="CDD" id="cd00180">
    <property type="entry name" value="PKc"/>
    <property type="match status" value="1"/>
</dbReference>
<keyword evidence="13" id="KW-1185">Reference proteome</keyword>
<evidence type="ECO:0000256" key="8">
    <source>
        <dbReference type="PROSITE-ProRule" id="PRU10141"/>
    </source>
</evidence>
<dbReference type="InterPro" id="IPR000719">
    <property type="entry name" value="Prot_kinase_dom"/>
</dbReference>
<gene>
    <name evidence="12" type="ORF">HO133_008964</name>
</gene>
<evidence type="ECO:0000313" key="12">
    <source>
        <dbReference type="EMBL" id="KAF6226099.1"/>
    </source>
</evidence>
<comment type="similarity">
    <text evidence="1">Belongs to the protein kinase superfamily. CAMK Ser/Thr protein kinase family. CHEK2 subfamily.</text>
</comment>
<keyword evidence="4" id="KW-0808">Transferase</keyword>
<feature type="domain" description="FHA" evidence="10">
    <location>
        <begin position="74"/>
        <end position="128"/>
    </location>
</feature>
<feature type="region of interest" description="Disordered" evidence="9">
    <location>
        <begin position="425"/>
        <end position="446"/>
    </location>
</feature>
<dbReference type="PANTHER" id="PTHR11584">
    <property type="entry name" value="SERINE/THREONINE PROTEIN KINASE"/>
    <property type="match status" value="1"/>
</dbReference>
<sequence>MSDNKQGGVLSVPDQASEPIVAFYLTQETDLPVKFQGEYQVVTIKIPGSSGQPVQKPALRVTFAHDQSIEELVGLVGFGSDPRCHLLLPADVVDPVHCRVYAQLNSGPQVWLVDDSSTQGTQVEEDQDPRHKSIKTVHGRRQAVQGLHAVRIGPYLFKIRAPVSNTEVRRREDWFRLNKPIPVTRKMLDRQLDGLAYDWLRMDRVGSGAFGNVYRYMERNTALFIAIKEERTRSKEHKAMVMQEIKFMKSLRHPFLVDILFSHSDNKALPMFLTAMPLYFGNLGSILPLPNMSTTERVMLQIAEGLRFMHSNLILHRDLKPANVLVTSQENIKIADYGWATSLNDTVSLYDPEGRCSLDECIQIVEAQDYDWIKPTPLMPVATPTRFATGTFGVHGTANATRLQQTPFDQAKATADMPKLTPFARVNRSENRQSPQQAPGKPGYKNWRPIVQREEPAAPNPQAVRTPKPCKPTHVQGVNFNAGLPSYEDATRQNPFAVKTSKGEKDKKSAHTRLDVSDRILGHRTKEPPVLRAPLPAVGKAPKGGSPRVEALSVVRAGPLASIRGRQPQNPRQLVRRSREHTMNIDRAQNAGVRKRREQLDRQAERNRRVADLKRGACDVAKGYFVIYRALFGLAFEGLAVGSERIYKMFNDQSGARKALEHAIPNMNANAQLMASMQRQSLRAASSNRLTAGVKQRSFRVYTDEEMMDHQLMLPRRR</sequence>
<dbReference type="PROSITE" id="PS50011">
    <property type="entry name" value="PROTEIN_KINASE_DOM"/>
    <property type="match status" value="1"/>
</dbReference>
<dbReference type="Gene3D" id="1.10.510.10">
    <property type="entry name" value="Transferase(Phosphotransferase) domain 1"/>
    <property type="match status" value="1"/>
</dbReference>
<evidence type="ECO:0000256" key="4">
    <source>
        <dbReference type="ARBA" id="ARBA00022679"/>
    </source>
</evidence>
<keyword evidence="6" id="KW-0418">Kinase</keyword>
<proteinExistence type="inferred from homology"/>
<evidence type="ECO:0000256" key="6">
    <source>
        <dbReference type="ARBA" id="ARBA00022777"/>
    </source>
</evidence>
<dbReference type="CDD" id="cd00060">
    <property type="entry name" value="FHA"/>
    <property type="match status" value="1"/>
</dbReference>
<reference evidence="12 13" key="1">
    <citation type="journal article" date="2020" name="Genomics">
        <title>Complete, high-quality genomes from long-read metagenomic sequencing of two wolf lichen thalli reveals enigmatic genome architecture.</title>
        <authorList>
            <person name="McKenzie S.K."/>
            <person name="Walston R.F."/>
            <person name="Allen J.L."/>
        </authorList>
    </citation>
    <scope>NUCLEOTIDE SEQUENCE [LARGE SCALE GENOMIC DNA]</scope>
    <source>
        <strain evidence="12">WasteWater1</strain>
    </source>
</reference>
<protein>
    <submittedName>
        <fullName evidence="12">Uncharacterized protein</fullName>
    </submittedName>
</protein>
<evidence type="ECO:0000256" key="9">
    <source>
        <dbReference type="SAM" id="MobiDB-lite"/>
    </source>
</evidence>
<dbReference type="GO" id="GO:0004674">
    <property type="term" value="F:protein serine/threonine kinase activity"/>
    <property type="evidence" value="ECO:0007669"/>
    <property type="project" value="UniProtKB-KW"/>
</dbReference>
<name>A0A8H6FFM9_9LECA</name>
<feature type="domain" description="Protein kinase" evidence="11">
    <location>
        <begin position="199"/>
        <end position="531"/>
    </location>
</feature>
<dbReference type="Pfam" id="PF00498">
    <property type="entry name" value="FHA"/>
    <property type="match status" value="1"/>
</dbReference>
<dbReference type="PROSITE" id="PS00107">
    <property type="entry name" value="PROTEIN_KINASE_ATP"/>
    <property type="match status" value="1"/>
</dbReference>
<evidence type="ECO:0000256" key="7">
    <source>
        <dbReference type="ARBA" id="ARBA00022840"/>
    </source>
</evidence>
<dbReference type="InterPro" id="IPR017441">
    <property type="entry name" value="Protein_kinase_ATP_BS"/>
</dbReference>